<dbReference type="AlphaFoldDB" id="A0A089L4W5"/>
<evidence type="ECO:0000313" key="3">
    <source>
        <dbReference type="EMBL" id="AIQ56491.1"/>
    </source>
</evidence>
<dbReference type="KEGG" id="pbd:PBOR_05725"/>
<dbReference type="GO" id="GO:0008664">
    <property type="term" value="F:RNA 2',3'-cyclic 3'-phosphodiesterase activity"/>
    <property type="evidence" value="ECO:0007669"/>
    <property type="project" value="UniProtKB-EC"/>
</dbReference>
<evidence type="ECO:0000256" key="1">
    <source>
        <dbReference type="ARBA" id="ARBA00022801"/>
    </source>
</evidence>
<comment type="catalytic activity">
    <reaction evidence="2">
        <text>a 3'-end 2',3'-cyclophospho-ribonucleotide-RNA + H2O = a 3'-end 2'-phospho-ribonucleotide-RNA + H(+)</text>
        <dbReference type="Rhea" id="RHEA:11828"/>
        <dbReference type="Rhea" id="RHEA-COMP:10464"/>
        <dbReference type="Rhea" id="RHEA-COMP:17353"/>
        <dbReference type="ChEBI" id="CHEBI:15377"/>
        <dbReference type="ChEBI" id="CHEBI:15378"/>
        <dbReference type="ChEBI" id="CHEBI:83064"/>
        <dbReference type="ChEBI" id="CHEBI:173113"/>
        <dbReference type="EC" id="3.1.4.58"/>
    </reaction>
</comment>
<dbReference type="EMBL" id="CP009285">
    <property type="protein sequence ID" value="AIQ56491.1"/>
    <property type="molecule type" value="Genomic_DNA"/>
</dbReference>
<evidence type="ECO:0000313" key="4">
    <source>
        <dbReference type="Proteomes" id="UP000029518"/>
    </source>
</evidence>
<proteinExistence type="inferred from homology"/>
<dbReference type="HAMAP" id="MF_01940">
    <property type="entry name" value="RNA_CPDase"/>
    <property type="match status" value="1"/>
</dbReference>
<accession>A0A089L4W5</accession>
<dbReference type="InterPro" id="IPR009097">
    <property type="entry name" value="Cyclic_Pdiesterase"/>
</dbReference>
<dbReference type="PANTHER" id="PTHR35561">
    <property type="entry name" value="RNA 2',3'-CYCLIC PHOSPHODIESTERASE"/>
    <property type="match status" value="1"/>
</dbReference>
<protein>
    <recommendedName>
        <fullName evidence="2">RNA 2',3'-cyclic phosphodiesterase</fullName>
        <shortName evidence="2">RNA 2',3'-CPDase</shortName>
        <ecNumber evidence="2">3.1.4.58</ecNumber>
    </recommendedName>
</protein>
<gene>
    <name evidence="3" type="ORF">PBOR_05725</name>
</gene>
<dbReference type="NCBIfam" id="TIGR02258">
    <property type="entry name" value="2_5_ligase"/>
    <property type="match status" value="1"/>
</dbReference>
<dbReference type="InterPro" id="IPR004175">
    <property type="entry name" value="RNA_CPDase"/>
</dbReference>
<dbReference type="OrthoDB" id="9789350at2"/>
<dbReference type="EC" id="3.1.4.58" evidence="2"/>
<dbReference type="Gene3D" id="3.90.1140.10">
    <property type="entry name" value="Cyclic phosphodiesterase"/>
    <property type="match status" value="1"/>
</dbReference>
<name>A0A089L4W5_PAEBO</name>
<dbReference type="Pfam" id="PF13563">
    <property type="entry name" value="2_5_RNA_ligase2"/>
    <property type="match status" value="1"/>
</dbReference>
<reference evidence="3" key="1">
    <citation type="submission" date="2014-08" db="EMBL/GenBank/DDBJ databases">
        <title>Comparative genomics of the Paenibacillus odorifer group.</title>
        <authorList>
            <person name="den Bakker H.C."/>
            <person name="Tsai Y.-C.Y.-C."/>
            <person name="Martin N."/>
            <person name="Korlach J."/>
            <person name="Wiedmann M."/>
        </authorList>
    </citation>
    <scope>NUCLEOTIDE SEQUENCE [LARGE SCALE GENOMIC DNA]</scope>
    <source>
        <strain evidence="3">DSM 13188</strain>
    </source>
</reference>
<feature type="active site" description="Proton acceptor" evidence="2">
    <location>
        <position position="137"/>
    </location>
</feature>
<comment type="similarity">
    <text evidence="2">Belongs to the 2H phosphoesterase superfamily. ThpR family.</text>
</comment>
<keyword evidence="1 2" id="KW-0378">Hydrolase</keyword>
<sequence length="203" mass="23323">MEHKEPEQEFERLFIAIPLPEALRNYLKNESAQVSSGVKFARWTHFQDFHITLQFLGDTPKEDIPALYEALRKVSSSSKGFQLRLGEWGTFGLPDSPRVLWAGVSGELEPLRELQKKVVSATAPLGFTAETRTYNPHLTVARKYREEQPFTLERLENLRVKGRPASNLLPDLGWTVDAFVVYATRMHAIPMYEMTEKFTFFST</sequence>
<organism evidence="3 4">
    <name type="scientific">Paenibacillus borealis</name>
    <dbReference type="NCBI Taxonomy" id="160799"/>
    <lineage>
        <taxon>Bacteria</taxon>
        <taxon>Bacillati</taxon>
        <taxon>Bacillota</taxon>
        <taxon>Bacilli</taxon>
        <taxon>Bacillales</taxon>
        <taxon>Paenibacillaceae</taxon>
        <taxon>Paenibacillus</taxon>
    </lineage>
</organism>
<feature type="active site" description="Proton donor" evidence="2">
    <location>
        <position position="50"/>
    </location>
</feature>
<dbReference type="RefSeq" id="WP_042210821.1">
    <property type="nucleotide sequence ID" value="NZ_CP009285.1"/>
</dbReference>
<dbReference type="HOGENOM" id="CLU_081251_3_1_9"/>
<dbReference type="Proteomes" id="UP000029518">
    <property type="component" value="Chromosome"/>
</dbReference>
<feature type="short sequence motif" description="HXTX 2" evidence="2">
    <location>
        <begin position="137"/>
        <end position="140"/>
    </location>
</feature>
<dbReference type="GO" id="GO:0004113">
    <property type="term" value="F:2',3'-cyclic-nucleotide 3'-phosphodiesterase activity"/>
    <property type="evidence" value="ECO:0007669"/>
    <property type="project" value="InterPro"/>
</dbReference>
<feature type="short sequence motif" description="HXTX 1" evidence="2">
    <location>
        <begin position="50"/>
        <end position="53"/>
    </location>
</feature>
<evidence type="ECO:0000256" key="2">
    <source>
        <dbReference type="HAMAP-Rule" id="MF_01940"/>
    </source>
</evidence>
<comment type="function">
    <text evidence="2">Hydrolyzes RNA 2',3'-cyclic phosphodiester to an RNA 2'-phosphomonoester.</text>
</comment>
<keyword evidence="4" id="KW-1185">Reference proteome</keyword>
<dbReference type="SUPFAM" id="SSF55144">
    <property type="entry name" value="LigT-like"/>
    <property type="match status" value="1"/>
</dbReference>
<dbReference type="PANTHER" id="PTHR35561:SF1">
    <property type="entry name" value="RNA 2',3'-CYCLIC PHOSPHODIESTERASE"/>
    <property type="match status" value="1"/>
</dbReference>